<feature type="signal peptide" evidence="1">
    <location>
        <begin position="1"/>
        <end position="18"/>
    </location>
</feature>
<dbReference type="AlphaFoldDB" id="A0A699YDM5"/>
<protein>
    <submittedName>
        <fullName evidence="2">Uncharacterized protein</fullName>
    </submittedName>
</protein>
<gene>
    <name evidence="2" type="ORF">HaLaN_02312</name>
</gene>
<reference evidence="2 3" key="1">
    <citation type="submission" date="2020-02" db="EMBL/GenBank/DDBJ databases">
        <title>Draft genome sequence of Haematococcus lacustris strain NIES-144.</title>
        <authorList>
            <person name="Morimoto D."/>
            <person name="Nakagawa S."/>
            <person name="Yoshida T."/>
            <person name="Sawayama S."/>
        </authorList>
    </citation>
    <scope>NUCLEOTIDE SEQUENCE [LARGE SCALE GENOMIC DNA]</scope>
    <source>
        <strain evidence="2 3">NIES-144</strain>
    </source>
</reference>
<keyword evidence="3" id="KW-1185">Reference proteome</keyword>
<evidence type="ECO:0000313" key="2">
    <source>
        <dbReference type="EMBL" id="GFH07501.1"/>
    </source>
</evidence>
<evidence type="ECO:0000313" key="3">
    <source>
        <dbReference type="Proteomes" id="UP000485058"/>
    </source>
</evidence>
<evidence type="ECO:0000256" key="1">
    <source>
        <dbReference type="SAM" id="SignalP"/>
    </source>
</evidence>
<proteinExistence type="predicted"/>
<keyword evidence="1" id="KW-0732">Signal</keyword>
<organism evidence="2 3">
    <name type="scientific">Haematococcus lacustris</name>
    <name type="common">Green alga</name>
    <name type="synonym">Haematococcus pluvialis</name>
    <dbReference type="NCBI Taxonomy" id="44745"/>
    <lineage>
        <taxon>Eukaryota</taxon>
        <taxon>Viridiplantae</taxon>
        <taxon>Chlorophyta</taxon>
        <taxon>core chlorophytes</taxon>
        <taxon>Chlorophyceae</taxon>
        <taxon>CS clade</taxon>
        <taxon>Chlamydomonadales</taxon>
        <taxon>Haematococcaceae</taxon>
        <taxon>Haematococcus</taxon>
    </lineage>
</organism>
<dbReference type="EMBL" id="BLLF01000099">
    <property type="protein sequence ID" value="GFH07501.1"/>
    <property type="molecule type" value="Genomic_DNA"/>
</dbReference>
<sequence length="75" mass="7707">MLVCLNLCLSHGPWSGCASVDCTHKHNCVMVAAGAAPQRAGATAFAQLEDSEVLLSMGVLAHALVFHAGVGFLVT</sequence>
<name>A0A699YDM5_HAELA</name>
<feature type="non-terminal residue" evidence="2">
    <location>
        <position position="1"/>
    </location>
</feature>
<accession>A0A699YDM5</accession>
<feature type="chain" id="PRO_5025652528" evidence="1">
    <location>
        <begin position="19"/>
        <end position="75"/>
    </location>
</feature>
<dbReference type="Proteomes" id="UP000485058">
    <property type="component" value="Unassembled WGS sequence"/>
</dbReference>
<comment type="caution">
    <text evidence="2">The sequence shown here is derived from an EMBL/GenBank/DDBJ whole genome shotgun (WGS) entry which is preliminary data.</text>
</comment>